<evidence type="ECO:0000313" key="1">
    <source>
        <dbReference type="EMBL" id="KAG9061083.1"/>
    </source>
</evidence>
<dbReference type="Proteomes" id="UP000707451">
    <property type="component" value="Unassembled WGS sequence"/>
</dbReference>
<comment type="caution">
    <text evidence="1">The sequence shown here is derived from an EMBL/GenBank/DDBJ whole genome shotgun (WGS) entry which is preliminary data.</text>
</comment>
<keyword evidence="2" id="KW-1185">Reference proteome</keyword>
<sequence>MSDLKTLNLGVIGDATARELVNCRLCCYTPEPDSFMGVVINGTHMINGTQITPVTPSTSGYLFENKENNTTDLILPCGYGQTIDGD</sequence>
<protein>
    <submittedName>
        <fullName evidence="1">Uncharacterized protein</fullName>
    </submittedName>
</protein>
<name>A0A9P7XIG0_9FUNG</name>
<dbReference type="OrthoDB" id="10488388at2759"/>
<accession>A0A9P7XIG0</accession>
<evidence type="ECO:0000313" key="2">
    <source>
        <dbReference type="Proteomes" id="UP000707451"/>
    </source>
</evidence>
<organism evidence="1 2">
    <name type="scientific">Linnemannia hyalina</name>
    <dbReference type="NCBI Taxonomy" id="64524"/>
    <lineage>
        <taxon>Eukaryota</taxon>
        <taxon>Fungi</taxon>
        <taxon>Fungi incertae sedis</taxon>
        <taxon>Mucoromycota</taxon>
        <taxon>Mortierellomycotina</taxon>
        <taxon>Mortierellomycetes</taxon>
        <taxon>Mortierellales</taxon>
        <taxon>Mortierellaceae</taxon>
        <taxon>Linnemannia</taxon>
    </lineage>
</organism>
<dbReference type="AlphaFoldDB" id="A0A9P7XIG0"/>
<gene>
    <name evidence="1" type="ORF">KI688_007712</name>
</gene>
<reference evidence="1" key="1">
    <citation type="submission" date="2021-06" db="EMBL/GenBank/DDBJ databases">
        <title>Genome Sequence of Mortierella hyaline Strain SCG-10, a Cold-Adapted, Nitrate-Reducing Fungus Isolated from Soil in Minnesota, USA.</title>
        <authorList>
            <person name="Aldossari N."/>
        </authorList>
    </citation>
    <scope>NUCLEOTIDE SEQUENCE</scope>
    <source>
        <strain evidence="1">SCG-10</strain>
    </source>
</reference>
<dbReference type="EMBL" id="JAHRHY010000026">
    <property type="protein sequence ID" value="KAG9061083.1"/>
    <property type="molecule type" value="Genomic_DNA"/>
</dbReference>
<proteinExistence type="predicted"/>